<accession>A0A1G2L8C0</accession>
<dbReference type="AlphaFoldDB" id="A0A1G2L8C0"/>
<reference evidence="2 3" key="1">
    <citation type="journal article" date="2016" name="Nat. Commun.">
        <title>Thousands of microbial genomes shed light on interconnected biogeochemical processes in an aquifer system.</title>
        <authorList>
            <person name="Anantharaman K."/>
            <person name="Brown C.T."/>
            <person name="Hug L.A."/>
            <person name="Sharon I."/>
            <person name="Castelle C.J."/>
            <person name="Probst A.J."/>
            <person name="Thomas B.C."/>
            <person name="Singh A."/>
            <person name="Wilkins M.J."/>
            <person name="Karaoz U."/>
            <person name="Brodie E.L."/>
            <person name="Williams K.H."/>
            <person name="Hubbard S.S."/>
            <person name="Banfield J.F."/>
        </authorList>
    </citation>
    <scope>NUCLEOTIDE SEQUENCE [LARGE SCALE GENOMIC DNA]</scope>
</reference>
<proteinExistence type="predicted"/>
<feature type="chain" id="PRO_5009583517" description="DUF5667 domain-containing protein" evidence="1">
    <location>
        <begin position="25"/>
        <end position="259"/>
    </location>
</feature>
<gene>
    <name evidence="2" type="ORF">A2934_02980</name>
</gene>
<dbReference type="Proteomes" id="UP000177982">
    <property type="component" value="Unassembled WGS sequence"/>
</dbReference>
<feature type="signal peptide" evidence="1">
    <location>
        <begin position="1"/>
        <end position="24"/>
    </location>
</feature>
<evidence type="ECO:0000313" key="3">
    <source>
        <dbReference type="Proteomes" id="UP000177982"/>
    </source>
</evidence>
<organism evidence="2 3">
    <name type="scientific">Candidatus Sungbacteria bacterium RIFCSPLOWO2_01_FULL_47_10</name>
    <dbReference type="NCBI Taxonomy" id="1802276"/>
    <lineage>
        <taxon>Bacteria</taxon>
        <taxon>Candidatus Sungiibacteriota</taxon>
    </lineage>
</organism>
<evidence type="ECO:0000256" key="1">
    <source>
        <dbReference type="SAM" id="SignalP"/>
    </source>
</evidence>
<protein>
    <recommendedName>
        <fullName evidence="4">DUF5667 domain-containing protein</fullName>
    </recommendedName>
</protein>
<evidence type="ECO:0008006" key="4">
    <source>
        <dbReference type="Google" id="ProtNLM"/>
    </source>
</evidence>
<name>A0A1G2L8C0_9BACT</name>
<sequence length="259" mass="29729">MNKKFFEIAIIALLIAALPLFANAKSPQNLLADAERDVAKLEHMMQANPEVDYKTFREIESFITIQASITVDNAKRVGADTRILEKKLIQIKRVLHSRNIKRVIQEMEDFSKLIPGDTKLGVEISKIIWSWRFEFRIAKENGVLISGAMEKRRKELEHLAFERAAEHALKEFKDYIDCKPTRFVSKSMFGWNVHSEALHSQTELAVRLVEALETPNAGGIGRDYESLRTDWFKKFVAQGPIHGMVATRDYMSVCSKEFK</sequence>
<comment type="caution">
    <text evidence="2">The sequence shown here is derived from an EMBL/GenBank/DDBJ whole genome shotgun (WGS) entry which is preliminary data.</text>
</comment>
<evidence type="ECO:0000313" key="2">
    <source>
        <dbReference type="EMBL" id="OHA07810.1"/>
    </source>
</evidence>
<dbReference type="EMBL" id="MHQO01000003">
    <property type="protein sequence ID" value="OHA07810.1"/>
    <property type="molecule type" value="Genomic_DNA"/>
</dbReference>
<keyword evidence="1" id="KW-0732">Signal</keyword>